<feature type="transmembrane region" description="Helical" evidence="10">
    <location>
        <begin position="64"/>
        <end position="85"/>
    </location>
</feature>
<feature type="transmembrane region" description="Helical" evidence="10">
    <location>
        <begin position="122"/>
        <end position="148"/>
    </location>
</feature>
<dbReference type="SMART" id="SM00014">
    <property type="entry name" value="acidPPc"/>
    <property type="match status" value="1"/>
</dbReference>
<keyword evidence="4 10" id="KW-0812">Transmembrane</keyword>
<dbReference type="Pfam" id="PF01569">
    <property type="entry name" value="PAP2"/>
    <property type="match status" value="1"/>
</dbReference>
<dbReference type="SUPFAM" id="SSF48317">
    <property type="entry name" value="Acid phosphatase/Vanadium-dependent haloperoxidase"/>
    <property type="match status" value="1"/>
</dbReference>
<dbReference type="AlphaFoldDB" id="A0A1B8P2F4"/>
<evidence type="ECO:0000256" key="1">
    <source>
        <dbReference type="ARBA" id="ARBA00004651"/>
    </source>
</evidence>
<dbReference type="InterPro" id="IPR036938">
    <property type="entry name" value="PAP2/HPO_sf"/>
</dbReference>
<evidence type="ECO:0000313" key="12">
    <source>
        <dbReference type="EMBL" id="OBX36455.1"/>
    </source>
</evidence>
<keyword evidence="7 10" id="KW-0472">Membrane</keyword>
<reference evidence="12 13" key="1">
    <citation type="submission" date="2016-06" db="EMBL/GenBank/DDBJ databases">
        <title>Genome sequence of halotolerant plant growth promoting strain of Halomonas elongata HEK1 isolated from salterns of Rann of Kutch, Gujarat, India.</title>
        <authorList>
            <person name="Gaba S."/>
            <person name="Singh R.N."/>
            <person name="Abrol S."/>
            <person name="Kaushik R."/>
            <person name="Saxena A.K."/>
        </authorList>
    </citation>
    <scope>NUCLEOTIDE SEQUENCE [LARGE SCALE GENOMIC DNA]</scope>
    <source>
        <strain evidence="12 13">HEK1</strain>
    </source>
</reference>
<evidence type="ECO:0000256" key="9">
    <source>
        <dbReference type="ARBA" id="ARBA00047594"/>
    </source>
</evidence>
<dbReference type="PATRIC" id="fig|2746.7.peg.821"/>
<evidence type="ECO:0000256" key="2">
    <source>
        <dbReference type="ARBA" id="ARBA00012374"/>
    </source>
</evidence>
<sequence length="180" mass="20463">MKPRVPAVFERLDLLEWQLCQWMAGFSIYRRWLATLRLASRAGDWPLWVGLILLQPLLHDTATGWRLMMQYAITALVAIAFYRLVKTRLCRERPFITFHTIICNEPARDRYSFPSGHTMHAVMFLTLTLVHAPWLAPWLLPAVILIAISRVGLGLHYISDVIAGAAIGYVFALGSLYLAG</sequence>
<organism evidence="12 13">
    <name type="scientific">Halomonas elongata</name>
    <dbReference type="NCBI Taxonomy" id="2746"/>
    <lineage>
        <taxon>Bacteria</taxon>
        <taxon>Pseudomonadati</taxon>
        <taxon>Pseudomonadota</taxon>
        <taxon>Gammaproteobacteria</taxon>
        <taxon>Oceanospirillales</taxon>
        <taxon>Halomonadaceae</taxon>
        <taxon>Halomonas</taxon>
    </lineage>
</organism>
<dbReference type="CDD" id="cd01610">
    <property type="entry name" value="PAP2_like"/>
    <property type="match status" value="1"/>
</dbReference>
<dbReference type="PANTHER" id="PTHR14969">
    <property type="entry name" value="SPHINGOSINE-1-PHOSPHATE PHOSPHOHYDROLASE"/>
    <property type="match status" value="1"/>
</dbReference>
<dbReference type="Proteomes" id="UP000092504">
    <property type="component" value="Unassembled WGS sequence"/>
</dbReference>
<evidence type="ECO:0000313" key="13">
    <source>
        <dbReference type="Proteomes" id="UP000092504"/>
    </source>
</evidence>
<evidence type="ECO:0000256" key="6">
    <source>
        <dbReference type="ARBA" id="ARBA00022989"/>
    </source>
</evidence>
<dbReference type="InterPro" id="IPR000326">
    <property type="entry name" value="PAP2/HPO"/>
</dbReference>
<evidence type="ECO:0000256" key="7">
    <source>
        <dbReference type="ARBA" id="ARBA00023136"/>
    </source>
</evidence>
<accession>A0A1B8P2F4</accession>
<name>A0A1B8P2F4_HALEL</name>
<feature type="domain" description="Phosphatidic acid phosphatase type 2/haloperoxidase" evidence="11">
    <location>
        <begin position="67"/>
        <end position="176"/>
    </location>
</feature>
<proteinExistence type="predicted"/>
<evidence type="ECO:0000256" key="8">
    <source>
        <dbReference type="ARBA" id="ARBA00032707"/>
    </source>
</evidence>
<comment type="caution">
    <text evidence="12">The sequence shown here is derived from an EMBL/GenBank/DDBJ whole genome shotgun (WGS) entry which is preliminary data.</text>
</comment>
<dbReference type="GO" id="GO:0005886">
    <property type="term" value="C:plasma membrane"/>
    <property type="evidence" value="ECO:0007669"/>
    <property type="project" value="UniProtKB-SubCell"/>
</dbReference>
<protein>
    <recommendedName>
        <fullName evidence="2">undecaprenyl-diphosphate phosphatase</fullName>
        <ecNumber evidence="2">3.6.1.27</ecNumber>
    </recommendedName>
    <alternativeName>
        <fullName evidence="8">Undecaprenyl pyrophosphate phosphatase</fullName>
    </alternativeName>
</protein>
<feature type="transmembrane region" description="Helical" evidence="10">
    <location>
        <begin position="154"/>
        <end position="179"/>
    </location>
</feature>
<evidence type="ECO:0000256" key="4">
    <source>
        <dbReference type="ARBA" id="ARBA00022692"/>
    </source>
</evidence>
<comment type="subcellular location">
    <subcellularLocation>
        <location evidence="1">Cell membrane</location>
        <topology evidence="1">Multi-pass membrane protein</topology>
    </subcellularLocation>
</comment>
<comment type="catalytic activity">
    <reaction evidence="9">
        <text>di-trans,octa-cis-undecaprenyl diphosphate + H2O = di-trans,octa-cis-undecaprenyl phosphate + phosphate + H(+)</text>
        <dbReference type="Rhea" id="RHEA:28094"/>
        <dbReference type="ChEBI" id="CHEBI:15377"/>
        <dbReference type="ChEBI" id="CHEBI:15378"/>
        <dbReference type="ChEBI" id="CHEBI:43474"/>
        <dbReference type="ChEBI" id="CHEBI:58405"/>
        <dbReference type="ChEBI" id="CHEBI:60392"/>
        <dbReference type="EC" id="3.6.1.27"/>
    </reaction>
</comment>
<dbReference type="PANTHER" id="PTHR14969:SF62">
    <property type="entry name" value="DECAPRENYLPHOSPHORYL-5-PHOSPHORIBOSE PHOSPHATASE RV3807C-RELATED"/>
    <property type="match status" value="1"/>
</dbReference>
<dbReference type="Gene3D" id="1.20.144.10">
    <property type="entry name" value="Phosphatidic acid phosphatase type 2/haloperoxidase"/>
    <property type="match status" value="1"/>
</dbReference>
<evidence type="ECO:0000256" key="10">
    <source>
        <dbReference type="SAM" id="Phobius"/>
    </source>
</evidence>
<gene>
    <name evidence="12" type="ORF">A8U91_00797</name>
</gene>
<keyword evidence="5" id="KW-0378">Hydrolase</keyword>
<dbReference type="EMBL" id="MAJD01000001">
    <property type="protein sequence ID" value="OBX36455.1"/>
    <property type="molecule type" value="Genomic_DNA"/>
</dbReference>
<evidence type="ECO:0000256" key="5">
    <source>
        <dbReference type="ARBA" id="ARBA00022801"/>
    </source>
</evidence>
<dbReference type="EC" id="3.6.1.27" evidence="2"/>
<evidence type="ECO:0000256" key="3">
    <source>
        <dbReference type="ARBA" id="ARBA00022475"/>
    </source>
</evidence>
<keyword evidence="6 10" id="KW-1133">Transmembrane helix</keyword>
<keyword evidence="3" id="KW-1003">Cell membrane</keyword>
<evidence type="ECO:0000259" key="11">
    <source>
        <dbReference type="SMART" id="SM00014"/>
    </source>
</evidence>
<dbReference type="GO" id="GO:0050380">
    <property type="term" value="F:undecaprenyl-diphosphatase activity"/>
    <property type="evidence" value="ECO:0007669"/>
    <property type="project" value="UniProtKB-EC"/>
</dbReference>